<dbReference type="GeneID" id="19417519"/>
<keyword evidence="2" id="KW-1185">Reference proteome</keyword>
<accession>R7S8H2</accession>
<evidence type="ECO:0000313" key="2">
    <source>
        <dbReference type="Proteomes" id="UP000054317"/>
    </source>
</evidence>
<dbReference type="Proteomes" id="UP000054317">
    <property type="component" value="Unassembled WGS sequence"/>
</dbReference>
<feature type="non-terminal residue" evidence="1">
    <location>
        <position position="81"/>
    </location>
</feature>
<dbReference type="KEGG" id="tvs:TRAVEDRAFT_54730"/>
<dbReference type="EMBL" id="JH711908">
    <property type="protein sequence ID" value="EIW51254.1"/>
    <property type="molecule type" value="Genomic_DNA"/>
</dbReference>
<name>R7S8H2_TRAVS</name>
<proteinExistence type="predicted"/>
<dbReference type="RefSeq" id="XP_008045863.1">
    <property type="nucleotide sequence ID" value="XM_008047672.1"/>
</dbReference>
<dbReference type="OrthoDB" id="10414114at2759"/>
<dbReference type="AlphaFoldDB" id="R7S8H2"/>
<sequence>MAPNAFTLSVRYTAPCDVFVVFHGDDAEDAFLRTCVQLFFVQLDDHVGPQLLLCIYSVTDGQYALFCSNLTPIDTVHLREM</sequence>
<evidence type="ECO:0000313" key="1">
    <source>
        <dbReference type="EMBL" id="EIW51254.1"/>
    </source>
</evidence>
<reference evidence="2" key="1">
    <citation type="journal article" date="2012" name="Science">
        <title>The Paleozoic origin of enzymatic lignin decomposition reconstructed from 31 fungal genomes.</title>
        <authorList>
            <person name="Floudas D."/>
            <person name="Binder M."/>
            <person name="Riley R."/>
            <person name="Barry K."/>
            <person name="Blanchette R.A."/>
            <person name="Henrissat B."/>
            <person name="Martinez A.T."/>
            <person name="Otillar R."/>
            <person name="Spatafora J.W."/>
            <person name="Yadav J.S."/>
            <person name="Aerts A."/>
            <person name="Benoit I."/>
            <person name="Boyd A."/>
            <person name="Carlson A."/>
            <person name="Copeland A."/>
            <person name="Coutinho P.M."/>
            <person name="de Vries R.P."/>
            <person name="Ferreira P."/>
            <person name="Findley K."/>
            <person name="Foster B."/>
            <person name="Gaskell J."/>
            <person name="Glotzer D."/>
            <person name="Gorecki P."/>
            <person name="Heitman J."/>
            <person name="Hesse C."/>
            <person name="Hori C."/>
            <person name="Igarashi K."/>
            <person name="Jurgens J.A."/>
            <person name="Kallen N."/>
            <person name="Kersten P."/>
            <person name="Kohler A."/>
            <person name="Kuees U."/>
            <person name="Kumar T.K.A."/>
            <person name="Kuo A."/>
            <person name="LaButti K."/>
            <person name="Larrondo L.F."/>
            <person name="Lindquist E."/>
            <person name="Ling A."/>
            <person name="Lombard V."/>
            <person name="Lucas S."/>
            <person name="Lundell T."/>
            <person name="Martin R."/>
            <person name="McLaughlin D.J."/>
            <person name="Morgenstern I."/>
            <person name="Morin E."/>
            <person name="Murat C."/>
            <person name="Nagy L.G."/>
            <person name="Nolan M."/>
            <person name="Ohm R.A."/>
            <person name="Patyshakuliyeva A."/>
            <person name="Rokas A."/>
            <person name="Ruiz-Duenas F.J."/>
            <person name="Sabat G."/>
            <person name="Salamov A."/>
            <person name="Samejima M."/>
            <person name="Schmutz J."/>
            <person name="Slot J.C."/>
            <person name="St John F."/>
            <person name="Stenlid J."/>
            <person name="Sun H."/>
            <person name="Sun S."/>
            <person name="Syed K."/>
            <person name="Tsang A."/>
            <person name="Wiebenga A."/>
            <person name="Young D."/>
            <person name="Pisabarro A."/>
            <person name="Eastwood D.C."/>
            <person name="Martin F."/>
            <person name="Cullen D."/>
            <person name="Grigoriev I.V."/>
            <person name="Hibbett D.S."/>
        </authorList>
    </citation>
    <scope>NUCLEOTIDE SEQUENCE [LARGE SCALE GENOMIC DNA]</scope>
    <source>
        <strain evidence="2">FP-101664</strain>
    </source>
</reference>
<protein>
    <submittedName>
        <fullName evidence="1">Uncharacterized protein</fullName>
    </submittedName>
</protein>
<organism evidence="1 2">
    <name type="scientific">Trametes versicolor (strain FP-101664)</name>
    <name type="common">White-rot fungus</name>
    <name type="synonym">Coriolus versicolor</name>
    <dbReference type="NCBI Taxonomy" id="717944"/>
    <lineage>
        <taxon>Eukaryota</taxon>
        <taxon>Fungi</taxon>
        <taxon>Dikarya</taxon>
        <taxon>Basidiomycota</taxon>
        <taxon>Agaricomycotina</taxon>
        <taxon>Agaricomycetes</taxon>
        <taxon>Polyporales</taxon>
        <taxon>Polyporaceae</taxon>
        <taxon>Trametes</taxon>
    </lineage>
</organism>
<gene>
    <name evidence="1" type="ORF">TRAVEDRAFT_54730</name>
</gene>